<keyword evidence="3" id="KW-1185">Reference proteome</keyword>
<proteinExistence type="predicted"/>
<feature type="non-terminal residue" evidence="2">
    <location>
        <position position="140"/>
    </location>
</feature>
<dbReference type="EMBL" id="RWGY01000039">
    <property type="protein sequence ID" value="TVU12716.1"/>
    <property type="molecule type" value="Genomic_DNA"/>
</dbReference>
<feature type="region of interest" description="Disordered" evidence="1">
    <location>
        <begin position="1"/>
        <end position="22"/>
    </location>
</feature>
<gene>
    <name evidence="2" type="ORF">EJB05_46371</name>
</gene>
<comment type="caution">
    <text evidence="2">The sequence shown here is derived from an EMBL/GenBank/DDBJ whole genome shotgun (WGS) entry which is preliminary data.</text>
</comment>
<sequence>MVVQGNGAETSSGGSGCCPTPASGARVARPCCTTRKLCNTCPICCKGIGYCRYFALEQVVEAIKMPYSKANYGCYKIITYYLKEKHEDASRHSGFVSNGAAMPVHALCWGGHVHVPSREHFAHAGNGVNLVCIKPHESES</sequence>
<evidence type="ECO:0000313" key="3">
    <source>
        <dbReference type="Proteomes" id="UP000324897"/>
    </source>
</evidence>
<feature type="non-terminal residue" evidence="2">
    <location>
        <position position="1"/>
    </location>
</feature>
<name>A0A5J9TMS9_9POAL</name>
<dbReference type="Proteomes" id="UP000324897">
    <property type="component" value="Chromosome 3"/>
</dbReference>
<evidence type="ECO:0000256" key="1">
    <source>
        <dbReference type="SAM" id="MobiDB-lite"/>
    </source>
</evidence>
<evidence type="ECO:0000313" key="2">
    <source>
        <dbReference type="EMBL" id="TVU12716.1"/>
    </source>
</evidence>
<organism evidence="2 3">
    <name type="scientific">Eragrostis curvula</name>
    <name type="common">weeping love grass</name>
    <dbReference type="NCBI Taxonomy" id="38414"/>
    <lineage>
        <taxon>Eukaryota</taxon>
        <taxon>Viridiplantae</taxon>
        <taxon>Streptophyta</taxon>
        <taxon>Embryophyta</taxon>
        <taxon>Tracheophyta</taxon>
        <taxon>Spermatophyta</taxon>
        <taxon>Magnoliopsida</taxon>
        <taxon>Liliopsida</taxon>
        <taxon>Poales</taxon>
        <taxon>Poaceae</taxon>
        <taxon>PACMAD clade</taxon>
        <taxon>Chloridoideae</taxon>
        <taxon>Eragrostideae</taxon>
        <taxon>Eragrostidinae</taxon>
        <taxon>Eragrostis</taxon>
    </lineage>
</organism>
<protein>
    <submittedName>
        <fullName evidence="2">Uncharacterized protein</fullName>
    </submittedName>
</protein>
<dbReference type="Gramene" id="TVU12716">
    <property type="protein sequence ID" value="TVU12716"/>
    <property type="gene ID" value="EJB05_46371"/>
</dbReference>
<dbReference type="AlphaFoldDB" id="A0A5J9TMS9"/>
<reference evidence="2 3" key="1">
    <citation type="journal article" date="2019" name="Sci. Rep.">
        <title>A high-quality genome of Eragrostis curvula grass provides insights into Poaceae evolution and supports new strategies to enhance forage quality.</title>
        <authorList>
            <person name="Carballo J."/>
            <person name="Santos B.A.C.M."/>
            <person name="Zappacosta D."/>
            <person name="Garbus I."/>
            <person name="Selva J.P."/>
            <person name="Gallo C.A."/>
            <person name="Diaz A."/>
            <person name="Albertini E."/>
            <person name="Caccamo M."/>
            <person name="Echenique V."/>
        </authorList>
    </citation>
    <scope>NUCLEOTIDE SEQUENCE [LARGE SCALE GENOMIC DNA]</scope>
    <source>
        <strain evidence="3">cv. Victoria</strain>
        <tissue evidence="2">Leaf</tissue>
    </source>
</reference>
<accession>A0A5J9TMS9</accession>